<dbReference type="RefSeq" id="XP_032826720.1">
    <property type="nucleotide sequence ID" value="XM_032970829.1"/>
</dbReference>
<keyword evidence="10" id="KW-0539">Nucleus</keyword>
<dbReference type="GO" id="GO:0042802">
    <property type="term" value="F:identical protein binding"/>
    <property type="evidence" value="ECO:0007669"/>
    <property type="project" value="UniProtKB-ARBA"/>
</dbReference>
<keyword evidence="9" id="KW-0804">Transcription</keyword>
<evidence type="ECO:0000313" key="17">
    <source>
        <dbReference type="RefSeq" id="XP_032826720.1"/>
    </source>
</evidence>
<dbReference type="GO" id="GO:0008270">
    <property type="term" value="F:zinc ion binding"/>
    <property type="evidence" value="ECO:0007669"/>
    <property type="project" value="UniProtKB-KW"/>
</dbReference>
<dbReference type="AlphaFoldDB" id="A0AAJ7TZ38"/>
<evidence type="ECO:0000256" key="10">
    <source>
        <dbReference type="ARBA" id="ARBA00023242"/>
    </source>
</evidence>
<keyword evidence="3" id="KW-0479">Metal-binding</keyword>
<gene>
    <name evidence="15 16 17" type="primary">LOC116951942</name>
</gene>
<name>A0AAJ7TZ38_PETMA</name>
<evidence type="ECO:0000313" key="16">
    <source>
        <dbReference type="RefSeq" id="XP_032826719.1"/>
    </source>
</evidence>
<dbReference type="RefSeq" id="XP_032826718.1">
    <property type="nucleotide sequence ID" value="XM_032970827.1"/>
</dbReference>
<dbReference type="Pfam" id="PF00096">
    <property type="entry name" value="zf-C2H2"/>
    <property type="match status" value="1"/>
</dbReference>
<dbReference type="FunFam" id="3.30.160.60:FF:000508">
    <property type="entry name" value="Myeloid zinc finger 1"/>
    <property type="match status" value="1"/>
</dbReference>
<evidence type="ECO:0000256" key="6">
    <source>
        <dbReference type="ARBA" id="ARBA00022833"/>
    </source>
</evidence>
<dbReference type="InterPro" id="IPR036236">
    <property type="entry name" value="Znf_C2H2_sf"/>
</dbReference>
<reference evidence="15 16" key="1">
    <citation type="submission" date="2025-04" db="UniProtKB">
        <authorList>
            <consortium name="RefSeq"/>
        </authorList>
    </citation>
    <scope>IDENTIFICATION</scope>
    <source>
        <tissue evidence="15 16">Sperm</tissue>
    </source>
</reference>
<dbReference type="InterPro" id="IPR013087">
    <property type="entry name" value="Znf_C2H2_type"/>
</dbReference>
<keyword evidence="6" id="KW-0862">Zinc</keyword>
<keyword evidence="8" id="KW-0238">DNA-binding</keyword>
<dbReference type="PROSITE" id="PS00028">
    <property type="entry name" value="ZINC_FINGER_C2H2_1"/>
    <property type="match status" value="2"/>
</dbReference>
<dbReference type="InterPro" id="IPR052795">
    <property type="entry name" value="RREB1"/>
</dbReference>
<dbReference type="SMART" id="SM00355">
    <property type="entry name" value="ZnF_C2H2"/>
    <property type="match status" value="2"/>
</dbReference>
<evidence type="ECO:0000256" key="12">
    <source>
        <dbReference type="SAM" id="MobiDB-lite"/>
    </source>
</evidence>
<dbReference type="PANTHER" id="PTHR46451">
    <property type="entry name" value="RAS-RESPONSIVE ELEMENT-BINDING PROTEIN 1"/>
    <property type="match status" value="1"/>
</dbReference>
<organism evidence="14 16">
    <name type="scientific">Petromyzon marinus</name>
    <name type="common">Sea lamprey</name>
    <dbReference type="NCBI Taxonomy" id="7757"/>
    <lineage>
        <taxon>Eukaryota</taxon>
        <taxon>Metazoa</taxon>
        <taxon>Chordata</taxon>
        <taxon>Craniata</taxon>
        <taxon>Vertebrata</taxon>
        <taxon>Cyclostomata</taxon>
        <taxon>Hyperoartia</taxon>
        <taxon>Petromyzontiformes</taxon>
        <taxon>Petromyzontidae</taxon>
        <taxon>Petromyzon</taxon>
    </lineage>
</organism>
<feature type="compositionally biased region" description="Acidic residues" evidence="12">
    <location>
        <begin position="352"/>
        <end position="370"/>
    </location>
</feature>
<evidence type="ECO:0000256" key="3">
    <source>
        <dbReference type="ARBA" id="ARBA00022723"/>
    </source>
</evidence>
<evidence type="ECO:0000256" key="7">
    <source>
        <dbReference type="ARBA" id="ARBA00023015"/>
    </source>
</evidence>
<dbReference type="GeneID" id="116951942"/>
<feature type="region of interest" description="Disordered" evidence="12">
    <location>
        <begin position="462"/>
        <end position="490"/>
    </location>
</feature>
<dbReference type="RefSeq" id="XP_032826719.1">
    <property type="nucleotide sequence ID" value="XM_032970828.1"/>
</dbReference>
<dbReference type="KEGG" id="pmrn:116951942"/>
<evidence type="ECO:0000256" key="2">
    <source>
        <dbReference type="ARBA" id="ARBA00006991"/>
    </source>
</evidence>
<dbReference type="GO" id="GO:0001228">
    <property type="term" value="F:DNA-binding transcription activator activity, RNA polymerase II-specific"/>
    <property type="evidence" value="ECO:0007669"/>
    <property type="project" value="TreeGrafter"/>
</dbReference>
<feature type="domain" description="C2H2-type" evidence="13">
    <location>
        <begin position="408"/>
        <end position="435"/>
    </location>
</feature>
<evidence type="ECO:0000259" key="13">
    <source>
        <dbReference type="PROSITE" id="PS50157"/>
    </source>
</evidence>
<dbReference type="GO" id="GO:0005634">
    <property type="term" value="C:nucleus"/>
    <property type="evidence" value="ECO:0007669"/>
    <property type="project" value="UniProtKB-SubCell"/>
</dbReference>
<proteinExistence type="inferred from homology"/>
<comment type="similarity">
    <text evidence="2">Belongs to the krueppel C2H2-type zinc-finger protein family.</text>
</comment>
<dbReference type="PANTHER" id="PTHR46451:SF1">
    <property type="entry name" value="RAS-RESPONSIVE ELEMENT-BINDING PROTEIN 1"/>
    <property type="match status" value="1"/>
</dbReference>
<feature type="region of interest" description="Disordered" evidence="12">
    <location>
        <begin position="88"/>
        <end position="118"/>
    </location>
</feature>
<evidence type="ECO:0000256" key="8">
    <source>
        <dbReference type="ARBA" id="ARBA00023125"/>
    </source>
</evidence>
<comment type="subcellular location">
    <subcellularLocation>
        <location evidence="1">Nucleus</location>
    </subcellularLocation>
</comment>
<sequence>MAACAVEANPRGDFPAWLAARGMKPTFADAMERELGISDYEELLACAEDAQVTAELLGAARDRLPFALYAVLRRLVLALAPAQRRGRRRRGTIPVAGDNDDEGEERRGSLDEDDEDAGACGPRCEGALASRAVLGSLLDAIVATLSSLSRELLQSAQRFRCLEPALEPGYCGSIGAAASNSPGEKLIDTDMVDDDNVESLADLQHGEIGMNGHAISSQKPCADRAQRANCDLHTSTQTPFLSIKVEQEDETEDALVVEEKEESAWEHGERSGEGMWDDLTVDAEQKHVVKPPARNSAKQRDRSWAPATEATRYRRVAAAAPPISYRGTGCGNSAATTNDDDDNDDNNHNENLDDEQGFADDYGEDEDDEAMGGGLAAGQFACAELAMPGEAGGEWGSVGGSGGRERRFRCHVCGKRFLKGRDVTRHMRTHTGEKPYACEACGVRFTQSYSLTRHWRRRHTARPLPPLLPLPPPPHDPRRPLSLPRAADVS</sequence>
<protein>
    <submittedName>
        <fullName evidence="15 16">Zinc finger and BTB domain-containing protein 22-like isoform X1</fullName>
    </submittedName>
</protein>
<dbReference type="PROSITE" id="PS50157">
    <property type="entry name" value="ZINC_FINGER_C2H2_2"/>
    <property type="match status" value="2"/>
</dbReference>
<keyword evidence="4" id="KW-0677">Repeat</keyword>
<keyword evidence="5 11" id="KW-0863">Zinc-finger</keyword>
<evidence type="ECO:0000313" key="14">
    <source>
        <dbReference type="Proteomes" id="UP001318040"/>
    </source>
</evidence>
<evidence type="ECO:0000313" key="15">
    <source>
        <dbReference type="RefSeq" id="XP_032826718.1"/>
    </source>
</evidence>
<keyword evidence="7" id="KW-0805">Transcription regulation</keyword>
<dbReference type="GO" id="GO:0000978">
    <property type="term" value="F:RNA polymerase II cis-regulatory region sequence-specific DNA binding"/>
    <property type="evidence" value="ECO:0007669"/>
    <property type="project" value="TreeGrafter"/>
</dbReference>
<evidence type="ECO:0000256" key="11">
    <source>
        <dbReference type="PROSITE-ProRule" id="PRU00042"/>
    </source>
</evidence>
<evidence type="ECO:0000256" key="5">
    <source>
        <dbReference type="ARBA" id="ARBA00022771"/>
    </source>
</evidence>
<dbReference type="Proteomes" id="UP001318040">
    <property type="component" value="Chromosome 44"/>
</dbReference>
<evidence type="ECO:0000256" key="9">
    <source>
        <dbReference type="ARBA" id="ARBA00023163"/>
    </source>
</evidence>
<dbReference type="FunFam" id="3.30.160.60:FF:001498">
    <property type="entry name" value="Zinc finger protein 404"/>
    <property type="match status" value="1"/>
</dbReference>
<feature type="compositionally biased region" description="Low complexity" evidence="12">
    <location>
        <begin position="480"/>
        <end position="490"/>
    </location>
</feature>
<evidence type="ECO:0000256" key="4">
    <source>
        <dbReference type="ARBA" id="ARBA00022737"/>
    </source>
</evidence>
<feature type="domain" description="C2H2-type" evidence="13">
    <location>
        <begin position="436"/>
        <end position="464"/>
    </location>
</feature>
<dbReference type="Gene3D" id="3.30.160.60">
    <property type="entry name" value="Classic Zinc Finger"/>
    <property type="match status" value="2"/>
</dbReference>
<feature type="region of interest" description="Disordered" evidence="12">
    <location>
        <begin position="287"/>
        <end position="371"/>
    </location>
</feature>
<evidence type="ECO:0000256" key="1">
    <source>
        <dbReference type="ARBA" id="ARBA00004123"/>
    </source>
</evidence>
<accession>A0AAJ7TZ38</accession>
<dbReference type="SUPFAM" id="SSF57667">
    <property type="entry name" value="beta-beta-alpha zinc fingers"/>
    <property type="match status" value="1"/>
</dbReference>
<feature type="compositionally biased region" description="Pro residues" evidence="12">
    <location>
        <begin position="463"/>
        <end position="474"/>
    </location>
</feature>
<keyword evidence="14" id="KW-1185">Reference proteome</keyword>